<dbReference type="AlphaFoldDB" id="A0A098Y2F1"/>
<dbReference type="PANTHER" id="PTHR30204">
    <property type="entry name" value="REDOX-CYCLING DRUG-SENSING TRANSCRIPTIONAL ACTIVATOR SOXR"/>
    <property type="match status" value="1"/>
</dbReference>
<dbReference type="Pfam" id="PF13411">
    <property type="entry name" value="MerR_1"/>
    <property type="match status" value="1"/>
</dbReference>
<dbReference type="SMART" id="SM00422">
    <property type="entry name" value="HTH_MERR"/>
    <property type="match status" value="1"/>
</dbReference>
<sequence length="264" mass="28361">MLSIGELAHRTGASRRMLRHWEEIGLLAPAEVDQRTGYRKYSASQTGRVRAITALRAVGFGLEAIADLLSSDLSEARLVALLRAREVELMAQVSEATTRLQEVRGRLDSLEGGRRTVMNSLELGPLPGLQLVALQTSVGDESEIGVAVAELTRALRSQLAELRRDDAEIVLAYDGMADEQAISVTAGVPAADLELGHELALVAVPSSERGVTVRYESAPRSIGDAWITLDARLEQNGLRTEGVYRQTLTAEGGVVLQAPVVALS</sequence>
<keyword evidence="4" id="KW-1185">Reference proteome</keyword>
<dbReference type="InterPro" id="IPR000551">
    <property type="entry name" value="MerR-type_HTH_dom"/>
</dbReference>
<dbReference type="EMBL" id="JPMX01000091">
    <property type="protein sequence ID" value="KGH45088.1"/>
    <property type="molecule type" value="Genomic_DNA"/>
</dbReference>
<dbReference type="PROSITE" id="PS50937">
    <property type="entry name" value="HTH_MERR_2"/>
    <property type="match status" value="1"/>
</dbReference>
<organism evidence="3 4">
    <name type="scientific">Modestobacter caceresii</name>
    <dbReference type="NCBI Taxonomy" id="1522368"/>
    <lineage>
        <taxon>Bacteria</taxon>
        <taxon>Bacillati</taxon>
        <taxon>Actinomycetota</taxon>
        <taxon>Actinomycetes</taxon>
        <taxon>Geodermatophilales</taxon>
        <taxon>Geodermatophilaceae</taxon>
        <taxon>Modestobacter</taxon>
    </lineage>
</organism>
<dbReference type="RefSeq" id="WP_036338942.1">
    <property type="nucleotide sequence ID" value="NZ_JPMX01000091.1"/>
</dbReference>
<proteinExistence type="predicted"/>
<protein>
    <submittedName>
        <fullName evidence="3">MerR family transcriptional regulator</fullName>
    </submittedName>
</protein>
<dbReference type="InterPro" id="IPR047057">
    <property type="entry name" value="MerR_fam"/>
</dbReference>
<comment type="caution">
    <text evidence="3">The sequence shown here is derived from an EMBL/GenBank/DDBJ whole genome shotgun (WGS) entry which is preliminary data.</text>
</comment>
<accession>A0A098Y2F1</accession>
<dbReference type="InterPro" id="IPR009061">
    <property type="entry name" value="DNA-bd_dom_put_sf"/>
</dbReference>
<dbReference type="Gene3D" id="3.20.80.10">
    <property type="entry name" value="Regulatory factor, effector binding domain"/>
    <property type="match status" value="1"/>
</dbReference>
<keyword evidence="1" id="KW-0238">DNA-binding</keyword>
<dbReference type="SUPFAM" id="SSF46955">
    <property type="entry name" value="Putative DNA-binding domain"/>
    <property type="match status" value="1"/>
</dbReference>
<gene>
    <name evidence="3" type="ORF">IN07_19215</name>
</gene>
<evidence type="ECO:0000259" key="2">
    <source>
        <dbReference type="PROSITE" id="PS50937"/>
    </source>
</evidence>
<dbReference type="InterPro" id="IPR011256">
    <property type="entry name" value="Reg_factor_effector_dom_sf"/>
</dbReference>
<evidence type="ECO:0000313" key="3">
    <source>
        <dbReference type="EMBL" id="KGH45088.1"/>
    </source>
</evidence>
<feature type="domain" description="HTH merR-type" evidence="2">
    <location>
        <begin position="1"/>
        <end position="71"/>
    </location>
</feature>
<dbReference type="Proteomes" id="UP000029713">
    <property type="component" value="Unassembled WGS sequence"/>
</dbReference>
<dbReference type="GO" id="GO:0003700">
    <property type="term" value="F:DNA-binding transcription factor activity"/>
    <property type="evidence" value="ECO:0007669"/>
    <property type="project" value="InterPro"/>
</dbReference>
<dbReference type="GO" id="GO:0003677">
    <property type="term" value="F:DNA binding"/>
    <property type="evidence" value="ECO:0007669"/>
    <property type="project" value="UniProtKB-KW"/>
</dbReference>
<dbReference type="STRING" id="1522368.IN07_19215"/>
<dbReference type="Gene3D" id="1.10.1660.10">
    <property type="match status" value="1"/>
</dbReference>
<evidence type="ECO:0000256" key="1">
    <source>
        <dbReference type="ARBA" id="ARBA00023125"/>
    </source>
</evidence>
<reference evidence="3 4" key="1">
    <citation type="submission" date="2014-07" db="EMBL/GenBank/DDBJ databases">
        <title>Biosystematic studies on Modestobacter strains isolated from extreme hyper-arid desert soil and from historic building.</title>
        <authorList>
            <person name="Bukarasam K."/>
            <person name="Bull A."/>
            <person name="Girard G."/>
            <person name="van Wezel G."/>
            <person name="Goodfellow M."/>
        </authorList>
    </citation>
    <scope>NUCLEOTIDE SEQUENCE [LARGE SCALE GENOMIC DNA]</scope>
    <source>
        <strain evidence="3 4">KNN45-2b</strain>
    </source>
</reference>
<name>A0A098Y2F1_9ACTN</name>
<dbReference type="PANTHER" id="PTHR30204:SF97">
    <property type="entry name" value="MERR FAMILY REGULATORY PROTEIN"/>
    <property type="match status" value="1"/>
</dbReference>
<evidence type="ECO:0000313" key="4">
    <source>
        <dbReference type="Proteomes" id="UP000029713"/>
    </source>
</evidence>